<organism evidence="2 3">
    <name type="scientific">Linnemannia elongata AG-77</name>
    <dbReference type="NCBI Taxonomy" id="1314771"/>
    <lineage>
        <taxon>Eukaryota</taxon>
        <taxon>Fungi</taxon>
        <taxon>Fungi incertae sedis</taxon>
        <taxon>Mucoromycota</taxon>
        <taxon>Mortierellomycotina</taxon>
        <taxon>Mortierellomycetes</taxon>
        <taxon>Mortierellales</taxon>
        <taxon>Mortierellaceae</taxon>
        <taxon>Linnemannia</taxon>
    </lineage>
</organism>
<dbReference type="Proteomes" id="UP000078512">
    <property type="component" value="Unassembled WGS sequence"/>
</dbReference>
<evidence type="ECO:0008006" key="4">
    <source>
        <dbReference type="Google" id="ProtNLM"/>
    </source>
</evidence>
<name>A0A197JJV2_9FUNG</name>
<dbReference type="EMBL" id="KV442087">
    <property type="protein sequence ID" value="OAQ24786.1"/>
    <property type="molecule type" value="Genomic_DNA"/>
</dbReference>
<evidence type="ECO:0000313" key="3">
    <source>
        <dbReference type="Proteomes" id="UP000078512"/>
    </source>
</evidence>
<dbReference type="AlphaFoldDB" id="A0A197JJV2"/>
<evidence type="ECO:0000256" key="1">
    <source>
        <dbReference type="SAM" id="SignalP"/>
    </source>
</evidence>
<keyword evidence="3" id="KW-1185">Reference proteome</keyword>
<feature type="chain" id="PRO_5008276014" description="Chitin-binding type-1 domain-containing protein" evidence="1">
    <location>
        <begin position="29"/>
        <end position="214"/>
    </location>
</feature>
<evidence type="ECO:0000313" key="2">
    <source>
        <dbReference type="EMBL" id="OAQ24786.1"/>
    </source>
</evidence>
<protein>
    <recommendedName>
        <fullName evidence="4">Chitin-binding type-1 domain-containing protein</fullName>
    </recommendedName>
</protein>
<reference evidence="2 3" key="1">
    <citation type="submission" date="2016-05" db="EMBL/GenBank/DDBJ databases">
        <title>Genome sequencing reveals origins of a unique bacterial endosymbiosis in the earliest lineages of terrestrial Fungi.</title>
        <authorList>
            <consortium name="DOE Joint Genome Institute"/>
            <person name="Uehling J."/>
            <person name="Gryganskyi A."/>
            <person name="Hameed K."/>
            <person name="Tschaplinski T."/>
            <person name="Misztal P."/>
            <person name="Wu S."/>
            <person name="Desiro A."/>
            <person name="Vande Pol N."/>
            <person name="Du Z.-Y."/>
            <person name="Zienkiewicz A."/>
            <person name="Zienkiewicz K."/>
            <person name="Morin E."/>
            <person name="Tisserant E."/>
            <person name="Splivallo R."/>
            <person name="Hainaut M."/>
            <person name="Henrissat B."/>
            <person name="Ohm R."/>
            <person name="Kuo A."/>
            <person name="Yan J."/>
            <person name="Lipzen A."/>
            <person name="Nolan M."/>
            <person name="Labutti K."/>
            <person name="Barry K."/>
            <person name="Goldstein A."/>
            <person name="Labbe J."/>
            <person name="Schadt C."/>
            <person name="Tuskan G."/>
            <person name="Grigoriev I."/>
            <person name="Martin F."/>
            <person name="Vilgalys R."/>
            <person name="Bonito G."/>
        </authorList>
    </citation>
    <scope>NUCLEOTIDE SEQUENCE [LARGE SCALE GENOMIC DNA]</scope>
    <source>
        <strain evidence="2 3">AG-77</strain>
    </source>
</reference>
<dbReference type="OrthoDB" id="5854875at2759"/>
<sequence length="214" mass="21885">MRSFTKVASFVVAAVAVLAILTPTSVRAQEGVYDKRTGTDGTLEASANKPFKALSEGPYPSAVAGLEKRAYYYCNIGYGFCSGAGGYCCPTGTLCFSYTHLCCDPDYPYTCNGNNCCLYDSCTASGACACPTTKTTCGRKCCNNGCDATGQYCACAADRPVDCGQCEVPTTTTTAPGNGPTNFGDGTGRSAGSVKQASAPFAAVMAAAAIVFGA</sequence>
<accession>A0A197JJV2</accession>
<keyword evidence="1" id="KW-0732">Signal</keyword>
<feature type="signal peptide" evidence="1">
    <location>
        <begin position="1"/>
        <end position="28"/>
    </location>
</feature>
<gene>
    <name evidence="2" type="ORF">K457DRAFT_23703</name>
</gene>
<proteinExistence type="predicted"/>